<keyword evidence="9" id="KW-0999">Mitochondrion inner membrane</keyword>
<comment type="similarity">
    <text evidence="4">Belongs to the complex I NDUFS5 subunit family.</text>
</comment>
<dbReference type="PANTHER" id="PTHR15224">
    <property type="entry name" value="NADH DEHYDROGENASE [UBIQUINONE] IRON-SULFUR PROTEIN 5"/>
    <property type="match status" value="1"/>
</dbReference>
<feature type="region of interest" description="Disordered" evidence="17">
    <location>
        <begin position="67"/>
        <end position="89"/>
    </location>
</feature>
<keyword evidence="7" id="KW-0813">Transport</keyword>
<keyword evidence="11" id="KW-0496">Mitochondrion</keyword>
<evidence type="ECO:0000256" key="15">
    <source>
        <dbReference type="ARBA" id="ARBA00032739"/>
    </source>
</evidence>
<evidence type="ECO:0000256" key="16">
    <source>
        <dbReference type="PIRSR" id="PIRSR619342-50"/>
    </source>
</evidence>
<dbReference type="PROSITE" id="PS51808">
    <property type="entry name" value="CHCH"/>
    <property type="match status" value="1"/>
</dbReference>
<proteinExistence type="inferred from homology"/>
<comment type="subcellular location">
    <subcellularLocation>
        <location evidence="3">Mitochondrion inner membrane</location>
        <topology evidence="3">Peripheral membrane protein</topology>
    </subcellularLocation>
    <subcellularLocation>
        <location evidence="2">Mitochondrion intermembrane space</location>
    </subcellularLocation>
</comment>
<feature type="disulfide bond" evidence="16">
    <location>
        <begin position="24"/>
        <end position="34"/>
    </location>
</feature>
<accession>A0A8H4QY04</accession>
<evidence type="ECO:0000256" key="17">
    <source>
        <dbReference type="SAM" id="MobiDB-lite"/>
    </source>
</evidence>
<sequence>MASGFGWTGGRSKCFTYWQEFQKCYIQTDNRADCLAQSDDYLECLHHQKEQKKRTDTILKEYERQKALAAKHDDSHHKGSATGTQAAAS</sequence>
<evidence type="ECO:0000256" key="4">
    <source>
        <dbReference type="ARBA" id="ARBA00007372"/>
    </source>
</evidence>
<protein>
    <recommendedName>
        <fullName evidence="6">NADH dehydrogenase [ubiquinone] iron-sulfur protein 5</fullName>
    </recommendedName>
    <alternativeName>
        <fullName evidence="14">Complex I-15 kDa</fullName>
    </alternativeName>
    <alternativeName>
        <fullName evidence="15">NADH-ubiquinone oxidoreductase 15 kDa subunit</fullName>
    </alternativeName>
</protein>
<evidence type="ECO:0000256" key="7">
    <source>
        <dbReference type="ARBA" id="ARBA00022448"/>
    </source>
</evidence>
<reference evidence="18 19" key="1">
    <citation type="submission" date="2019-12" db="EMBL/GenBank/DDBJ databases">
        <authorList>
            <person name="Floudas D."/>
            <person name="Bentzer J."/>
            <person name="Ahren D."/>
            <person name="Johansson T."/>
            <person name="Persson P."/>
            <person name="Tunlid A."/>
        </authorList>
    </citation>
    <scope>NUCLEOTIDE SEQUENCE [LARGE SCALE GENOMIC DNA]</scope>
    <source>
        <strain evidence="18 19">CBS 102.39</strain>
    </source>
</reference>
<evidence type="ECO:0000256" key="1">
    <source>
        <dbReference type="ARBA" id="ARBA00003195"/>
    </source>
</evidence>
<name>A0A8H4QY04_9AGAR</name>
<evidence type="ECO:0000256" key="11">
    <source>
        <dbReference type="ARBA" id="ARBA00023128"/>
    </source>
</evidence>
<evidence type="ECO:0000313" key="19">
    <source>
        <dbReference type="Proteomes" id="UP000521872"/>
    </source>
</evidence>
<feature type="compositionally biased region" description="Basic and acidic residues" evidence="17">
    <location>
        <begin position="67"/>
        <end position="77"/>
    </location>
</feature>
<evidence type="ECO:0000256" key="12">
    <source>
        <dbReference type="ARBA" id="ARBA00023136"/>
    </source>
</evidence>
<dbReference type="PANTHER" id="PTHR15224:SF1">
    <property type="entry name" value="NADH DEHYDROGENASE [UBIQUINONE] IRON-SULFUR PROTEIN 5"/>
    <property type="match status" value="1"/>
</dbReference>
<dbReference type="Proteomes" id="UP000521872">
    <property type="component" value="Unassembled WGS sequence"/>
</dbReference>
<keyword evidence="19" id="KW-1185">Reference proteome</keyword>
<evidence type="ECO:0000256" key="13">
    <source>
        <dbReference type="ARBA" id="ARBA00023157"/>
    </source>
</evidence>
<dbReference type="AlphaFoldDB" id="A0A8H4QY04"/>
<evidence type="ECO:0000256" key="14">
    <source>
        <dbReference type="ARBA" id="ARBA00031222"/>
    </source>
</evidence>
<evidence type="ECO:0000256" key="6">
    <source>
        <dbReference type="ARBA" id="ARBA00013482"/>
    </source>
</evidence>
<dbReference type="EMBL" id="JAACJL010000017">
    <property type="protein sequence ID" value="KAF4618771.1"/>
    <property type="molecule type" value="Genomic_DNA"/>
</dbReference>
<keyword evidence="10" id="KW-0249">Electron transport</keyword>
<evidence type="ECO:0000256" key="10">
    <source>
        <dbReference type="ARBA" id="ARBA00022982"/>
    </source>
</evidence>
<comment type="subunit">
    <text evidence="5">Mammalian complex I is composed of 45 different subunits. This is a component of the iron-sulfur (IP) fragment of the enzyme.</text>
</comment>
<evidence type="ECO:0000256" key="3">
    <source>
        <dbReference type="ARBA" id="ARBA00004637"/>
    </source>
</evidence>
<dbReference type="InterPro" id="IPR019342">
    <property type="entry name" value="NADH_UbQ_OxRdtase_FeS-su5"/>
</dbReference>
<dbReference type="GO" id="GO:0032981">
    <property type="term" value="P:mitochondrial respiratory chain complex I assembly"/>
    <property type="evidence" value="ECO:0007669"/>
    <property type="project" value="TreeGrafter"/>
</dbReference>
<gene>
    <name evidence="18" type="ORF">D9613_010024</name>
</gene>
<evidence type="ECO:0000313" key="18">
    <source>
        <dbReference type="EMBL" id="KAF4618771.1"/>
    </source>
</evidence>
<dbReference type="GO" id="GO:0005758">
    <property type="term" value="C:mitochondrial intermembrane space"/>
    <property type="evidence" value="ECO:0007669"/>
    <property type="project" value="UniProtKB-SubCell"/>
</dbReference>
<keyword evidence="8" id="KW-0679">Respiratory chain</keyword>
<organism evidence="18 19">
    <name type="scientific">Agrocybe pediades</name>
    <dbReference type="NCBI Taxonomy" id="84607"/>
    <lineage>
        <taxon>Eukaryota</taxon>
        <taxon>Fungi</taxon>
        <taxon>Dikarya</taxon>
        <taxon>Basidiomycota</taxon>
        <taxon>Agaricomycotina</taxon>
        <taxon>Agaricomycetes</taxon>
        <taxon>Agaricomycetidae</taxon>
        <taxon>Agaricales</taxon>
        <taxon>Agaricineae</taxon>
        <taxon>Strophariaceae</taxon>
        <taxon>Agrocybe</taxon>
    </lineage>
</organism>
<evidence type="ECO:0000256" key="9">
    <source>
        <dbReference type="ARBA" id="ARBA00022792"/>
    </source>
</evidence>
<feature type="disulfide bond" evidence="16">
    <location>
        <begin position="14"/>
        <end position="44"/>
    </location>
</feature>
<evidence type="ECO:0000256" key="8">
    <source>
        <dbReference type="ARBA" id="ARBA00022660"/>
    </source>
</evidence>
<comment type="caution">
    <text evidence="18">The sequence shown here is derived from an EMBL/GenBank/DDBJ whole genome shotgun (WGS) entry which is preliminary data.</text>
</comment>
<evidence type="ECO:0000256" key="2">
    <source>
        <dbReference type="ARBA" id="ARBA00004569"/>
    </source>
</evidence>
<dbReference type="CDD" id="cd24141">
    <property type="entry name" value="NDUFS5-like"/>
    <property type="match status" value="1"/>
</dbReference>
<keyword evidence="13 16" id="KW-1015">Disulfide bond</keyword>
<comment type="function">
    <text evidence="1">Accessory subunit of the mitochondrial membrane respiratory chain NADH dehydrogenase (Complex I), that is believed not to be involved in catalysis. Complex I functions in the transfer of electrons from NADH to the respiratory chain. The immediate electron acceptor for the enzyme is believed to be ubiquinone.</text>
</comment>
<keyword evidence="12" id="KW-0472">Membrane</keyword>
<dbReference type="GO" id="GO:0005743">
    <property type="term" value="C:mitochondrial inner membrane"/>
    <property type="evidence" value="ECO:0007669"/>
    <property type="project" value="UniProtKB-SubCell"/>
</dbReference>
<evidence type="ECO:0000256" key="5">
    <source>
        <dbReference type="ARBA" id="ARBA00011261"/>
    </source>
</evidence>